<proteinExistence type="predicted"/>
<organism evidence="2 3">
    <name type="scientific">Puccinia coronata f. sp. avenae</name>
    <dbReference type="NCBI Taxonomy" id="200324"/>
    <lineage>
        <taxon>Eukaryota</taxon>
        <taxon>Fungi</taxon>
        <taxon>Dikarya</taxon>
        <taxon>Basidiomycota</taxon>
        <taxon>Pucciniomycotina</taxon>
        <taxon>Pucciniomycetes</taxon>
        <taxon>Pucciniales</taxon>
        <taxon>Pucciniaceae</taxon>
        <taxon>Puccinia</taxon>
    </lineage>
</organism>
<accession>A0A2N5VQ17</accession>
<evidence type="ECO:0000313" key="2">
    <source>
        <dbReference type="EMBL" id="PLW52105.1"/>
    </source>
</evidence>
<dbReference type="AlphaFoldDB" id="A0A2N5VQ17"/>
<reference evidence="2 3" key="1">
    <citation type="submission" date="2017-11" db="EMBL/GenBank/DDBJ databases">
        <title>De novo assembly and phasing of dikaryotic genomes from two isolates of Puccinia coronata f. sp. avenae, the causal agent of oat crown rust.</title>
        <authorList>
            <person name="Miller M.E."/>
            <person name="Zhang Y."/>
            <person name="Omidvar V."/>
            <person name="Sperschneider J."/>
            <person name="Schwessinger B."/>
            <person name="Raley C."/>
            <person name="Palmer J.M."/>
            <person name="Garnica D."/>
            <person name="Upadhyaya N."/>
            <person name="Rathjen J."/>
            <person name="Taylor J.M."/>
            <person name="Park R.F."/>
            <person name="Dodds P.N."/>
            <person name="Hirsch C.D."/>
            <person name="Kianian S.F."/>
            <person name="Figueroa M."/>
        </authorList>
    </citation>
    <scope>NUCLEOTIDE SEQUENCE [LARGE SCALE GENOMIC DNA]</scope>
    <source>
        <strain evidence="2">12SD80</strain>
    </source>
</reference>
<feature type="region of interest" description="Disordered" evidence="1">
    <location>
        <begin position="46"/>
        <end position="76"/>
    </location>
</feature>
<sequence length="76" mass="8921">MADLLPNAKKAYYEQDGKQFIFEPAWQIVKNLPKRKLYTRKSSKLLEATTRSSQNQEADETRQVSFKENQNVNQTQ</sequence>
<evidence type="ECO:0000313" key="3">
    <source>
        <dbReference type="Proteomes" id="UP000235392"/>
    </source>
</evidence>
<protein>
    <submittedName>
        <fullName evidence="2">Uncharacterized protein</fullName>
    </submittedName>
</protein>
<name>A0A2N5VQ17_9BASI</name>
<dbReference type="EMBL" id="PGCI01000002">
    <property type="protein sequence ID" value="PLW52105.1"/>
    <property type="molecule type" value="Genomic_DNA"/>
</dbReference>
<gene>
    <name evidence="2" type="ORF">PCASD_02108</name>
</gene>
<dbReference type="Proteomes" id="UP000235392">
    <property type="component" value="Unassembled WGS sequence"/>
</dbReference>
<feature type="compositionally biased region" description="Polar residues" evidence="1">
    <location>
        <begin position="63"/>
        <end position="76"/>
    </location>
</feature>
<evidence type="ECO:0000256" key="1">
    <source>
        <dbReference type="SAM" id="MobiDB-lite"/>
    </source>
</evidence>
<comment type="caution">
    <text evidence="2">The sequence shown here is derived from an EMBL/GenBank/DDBJ whole genome shotgun (WGS) entry which is preliminary data.</text>
</comment>